<evidence type="ECO:0000313" key="2">
    <source>
        <dbReference type="Proteomes" id="UP001305414"/>
    </source>
</evidence>
<keyword evidence="2" id="KW-1185">Reference proteome</keyword>
<dbReference type="Proteomes" id="UP001305414">
    <property type="component" value="Unassembled WGS sequence"/>
</dbReference>
<sequence>MSNTRPLPASRHGEWTMPMSWDPLYTLDLVASASSLTIPKFNSAIASQDAVNPNNMGESETTTTTRVAEEKTVKKTVEHLSMWEMDGKYSVRII</sequence>
<accession>A0AAN7ZEK0</accession>
<reference evidence="1 2" key="1">
    <citation type="submission" date="2023-10" db="EMBL/GenBank/DDBJ databases">
        <title>Draft genome sequence of Xylaria bambusicola isolate GMP-LS, the root and basal stem rot pathogen of sugarcane in Indonesia.</title>
        <authorList>
            <person name="Selvaraj P."/>
            <person name="Muralishankar V."/>
            <person name="Muruganantham S."/>
            <person name="Sp S."/>
            <person name="Haryani S."/>
            <person name="Lau K.J.X."/>
            <person name="Naqvi N.I."/>
        </authorList>
    </citation>
    <scope>NUCLEOTIDE SEQUENCE [LARGE SCALE GENOMIC DNA]</scope>
    <source>
        <strain evidence="1">GMP-LS</strain>
    </source>
</reference>
<dbReference type="EMBL" id="JAWHQM010000070">
    <property type="protein sequence ID" value="KAK5636458.1"/>
    <property type="molecule type" value="Genomic_DNA"/>
</dbReference>
<name>A0AAN7ZEK0_9PEZI</name>
<gene>
    <name evidence="1" type="ORF">RRF57_012170</name>
</gene>
<organism evidence="1 2">
    <name type="scientific">Xylaria bambusicola</name>
    <dbReference type="NCBI Taxonomy" id="326684"/>
    <lineage>
        <taxon>Eukaryota</taxon>
        <taxon>Fungi</taxon>
        <taxon>Dikarya</taxon>
        <taxon>Ascomycota</taxon>
        <taxon>Pezizomycotina</taxon>
        <taxon>Sordariomycetes</taxon>
        <taxon>Xylariomycetidae</taxon>
        <taxon>Xylariales</taxon>
        <taxon>Xylariaceae</taxon>
        <taxon>Xylaria</taxon>
    </lineage>
</organism>
<proteinExistence type="predicted"/>
<comment type="caution">
    <text evidence="1">The sequence shown here is derived from an EMBL/GenBank/DDBJ whole genome shotgun (WGS) entry which is preliminary data.</text>
</comment>
<evidence type="ECO:0000313" key="1">
    <source>
        <dbReference type="EMBL" id="KAK5636458.1"/>
    </source>
</evidence>
<dbReference type="AlphaFoldDB" id="A0AAN7ZEK0"/>
<protein>
    <submittedName>
        <fullName evidence="1">Uncharacterized protein</fullName>
    </submittedName>
</protein>